<dbReference type="InterPro" id="IPR051612">
    <property type="entry name" value="Teichoic_Acid_Biosynth"/>
</dbReference>
<keyword evidence="3" id="KW-1003">Cell membrane</keyword>
<keyword evidence="4" id="KW-0808">Transferase</keyword>
<dbReference type="InterPro" id="IPR043148">
    <property type="entry name" value="TagF_C"/>
</dbReference>
<dbReference type="Gene3D" id="3.40.50.12580">
    <property type="match status" value="1"/>
</dbReference>
<dbReference type="PANTHER" id="PTHR37316">
    <property type="entry name" value="TEICHOIC ACID GLYCEROL-PHOSPHATE PRIMASE"/>
    <property type="match status" value="1"/>
</dbReference>
<evidence type="ECO:0000313" key="7">
    <source>
        <dbReference type="EMBL" id="MFD1706493.1"/>
    </source>
</evidence>
<dbReference type="PANTHER" id="PTHR37316:SF1">
    <property type="entry name" value="TEICHOIC ACID GLYCEROL-PHOSPHATE PRIMASE"/>
    <property type="match status" value="1"/>
</dbReference>
<evidence type="ECO:0000256" key="6">
    <source>
        <dbReference type="ARBA" id="ARBA00023136"/>
    </source>
</evidence>
<evidence type="ECO:0000313" key="8">
    <source>
        <dbReference type="Proteomes" id="UP001597301"/>
    </source>
</evidence>
<dbReference type="SUPFAM" id="SSF53756">
    <property type="entry name" value="UDP-Glycosyltransferase/glycogen phosphorylase"/>
    <property type="match status" value="1"/>
</dbReference>
<reference evidence="8" key="1">
    <citation type="journal article" date="2019" name="Int. J. Syst. Evol. Microbiol.">
        <title>The Global Catalogue of Microorganisms (GCM) 10K type strain sequencing project: providing services to taxonomists for standard genome sequencing and annotation.</title>
        <authorList>
            <consortium name="The Broad Institute Genomics Platform"/>
            <consortium name="The Broad Institute Genome Sequencing Center for Infectious Disease"/>
            <person name="Wu L."/>
            <person name="Ma J."/>
        </authorList>
    </citation>
    <scope>NUCLEOTIDE SEQUENCE [LARGE SCALE GENOMIC DNA]</scope>
    <source>
        <strain evidence="8">CGMCC 1.12295</strain>
    </source>
</reference>
<gene>
    <name evidence="7" type="ORF">ACFSCZ_06960</name>
</gene>
<proteinExistence type="inferred from homology"/>
<keyword evidence="5" id="KW-0777">Teichoic acid biosynthesis</keyword>
<organism evidence="7 8">
    <name type="scientific">Siminovitchia sediminis</name>
    <dbReference type="NCBI Taxonomy" id="1274353"/>
    <lineage>
        <taxon>Bacteria</taxon>
        <taxon>Bacillati</taxon>
        <taxon>Bacillota</taxon>
        <taxon>Bacilli</taxon>
        <taxon>Bacillales</taxon>
        <taxon>Bacillaceae</taxon>
        <taxon>Siminovitchia</taxon>
    </lineage>
</organism>
<dbReference type="Proteomes" id="UP001597301">
    <property type="component" value="Unassembled WGS sequence"/>
</dbReference>
<keyword evidence="6" id="KW-0472">Membrane</keyword>
<comment type="caution">
    <text evidence="7">The sequence shown here is derived from an EMBL/GenBank/DDBJ whole genome shotgun (WGS) entry which is preliminary data.</text>
</comment>
<evidence type="ECO:0000256" key="5">
    <source>
        <dbReference type="ARBA" id="ARBA00022944"/>
    </source>
</evidence>
<dbReference type="RefSeq" id="WP_380773098.1">
    <property type="nucleotide sequence ID" value="NZ_JBHUEO010000013.1"/>
</dbReference>
<comment type="similarity">
    <text evidence="2">Belongs to the CDP-glycerol glycerophosphotransferase family.</text>
</comment>
<name>A0ABW4KH73_9BACI</name>
<dbReference type="Pfam" id="PF04464">
    <property type="entry name" value="Glyphos_transf"/>
    <property type="match status" value="1"/>
</dbReference>
<sequence length="397" mass="46343">MVREIAIQGYLFVFRCFFSLFSICPQKKKTTFVASFGDNVLFTMKALEEQTDDQVVVLKTASCRVNFRDAKDRMVLTFELRHVLDWIRSIYHLATSRHIFIDNYFGFLAAVRFKPNVKCIQLWHAAGAIKQFGLKDPSNQYRSPQANERFRRVYSQFDHVVVGGEKMAEIFRESFGITDSQILRTGIPRTDFFYNEEAMRNAANALQSKYPIIQRKKVILYAPTYRENEFNVSSLPLDIDEMYQALQDEYVLLLRLHPAVHFDFSNTYPDFVFDVSQHADVNELLVVTDLLISDYSSIPFEFSLLERPMVFFAYDLQDYARSRGFWEPYEQLVPGPIVQTTEELIQTIQRAEFDFHQIVNFSMDWNAYSTGNASDRLIQAMYREQKSSAIPERGQNS</sequence>
<dbReference type="InterPro" id="IPR007554">
    <property type="entry name" value="Glycerophosphate_synth"/>
</dbReference>
<evidence type="ECO:0000256" key="4">
    <source>
        <dbReference type="ARBA" id="ARBA00022679"/>
    </source>
</evidence>
<dbReference type="InterPro" id="IPR043149">
    <property type="entry name" value="TagF_N"/>
</dbReference>
<dbReference type="EMBL" id="JBHUEO010000013">
    <property type="protein sequence ID" value="MFD1706493.1"/>
    <property type="molecule type" value="Genomic_DNA"/>
</dbReference>
<keyword evidence="8" id="KW-1185">Reference proteome</keyword>
<evidence type="ECO:0000256" key="2">
    <source>
        <dbReference type="ARBA" id="ARBA00010488"/>
    </source>
</evidence>
<evidence type="ECO:0000256" key="3">
    <source>
        <dbReference type="ARBA" id="ARBA00022475"/>
    </source>
</evidence>
<accession>A0ABW4KH73</accession>
<evidence type="ECO:0000256" key="1">
    <source>
        <dbReference type="ARBA" id="ARBA00004202"/>
    </source>
</evidence>
<comment type="subcellular location">
    <subcellularLocation>
        <location evidence="1">Cell membrane</location>
        <topology evidence="1">Peripheral membrane protein</topology>
    </subcellularLocation>
</comment>
<protein>
    <submittedName>
        <fullName evidence="7">CDP-glycerol glycerophosphotransferase family protein</fullName>
    </submittedName>
</protein>
<dbReference type="Gene3D" id="3.40.50.11820">
    <property type="match status" value="1"/>
</dbReference>